<feature type="binding site" evidence="3">
    <location>
        <position position="163"/>
    </location>
    <ligand>
        <name>Zn(2+)</name>
        <dbReference type="ChEBI" id="CHEBI:29105"/>
        <label>1</label>
    </ligand>
</feature>
<dbReference type="InterPro" id="IPR001436">
    <property type="entry name" value="Alpha-crystallin/sHSP_animal"/>
</dbReference>
<evidence type="ECO:0000256" key="1">
    <source>
        <dbReference type="ARBA" id="ARBA00023016"/>
    </source>
</evidence>
<dbReference type="GO" id="GO:0042026">
    <property type="term" value="P:protein refolding"/>
    <property type="evidence" value="ECO:0007669"/>
    <property type="project" value="TreeGrafter"/>
</dbReference>
<dbReference type="GO" id="GO:0051082">
    <property type="term" value="F:unfolded protein binding"/>
    <property type="evidence" value="ECO:0007669"/>
    <property type="project" value="TreeGrafter"/>
</dbReference>
<reference evidence="9" key="1">
    <citation type="submission" date="2025-08" db="UniProtKB">
        <authorList>
            <consortium name="RefSeq"/>
        </authorList>
    </citation>
    <scope>IDENTIFICATION</scope>
    <source>
        <tissue evidence="9">Gonads</tissue>
    </source>
</reference>
<dbReference type="AlphaFoldDB" id="A0A6J2Y0P6"/>
<keyword evidence="1" id="KW-0346">Stress response</keyword>
<evidence type="ECO:0000256" key="6">
    <source>
        <dbReference type="SAM" id="MobiDB-lite"/>
    </source>
</evidence>
<dbReference type="Proteomes" id="UP000504635">
    <property type="component" value="Unplaced"/>
</dbReference>
<comment type="similarity">
    <text evidence="2 4 5">Belongs to the small heat shock protein (HSP20) family.</text>
</comment>
<gene>
    <name evidence="9" type="primary">LOC115882527</name>
</gene>
<dbReference type="InterPro" id="IPR008978">
    <property type="entry name" value="HSP20-like_chaperone"/>
</dbReference>
<dbReference type="PANTHER" id="PTHR45640:SF13">
    <property type="entry name" value="HEAT SHOCK PROTEIN 22-RELATED"/>
    <property type="match status" value="1"/>
</dbReference>
<dbReference type="Gene3D" id="2.60.40.790">
    <property type="match status" value="1"/>
</dbReference>
<evidence type="ECO:0000256" key="3">
    <source>
        <dbReference type="PIRSR" id="PIRSR036514-1"/>
    </source>
</evidence>
<feature type="binding site" evidence="3">
    <location>
        <position position="117"/>
    </location>
    <ligand>
        <name>Zn(2+)</name>
        <dbReference type="ChEBI" id="CHEBI:29105"/>
        <label>1</label>
    </ligand>
</feature>
<dbReference type="KEGG" id="soy:115882527"/>
<dbReference type="PIRSF" id="PIRSF036514">
    <property type="entry name" value="Sm_HSP_B1"/>
    <property type="match status" value="1"/>
</dbReference>
<keyword evidence="3" id="KW-0862">Zinc</keyword>
<dbReference type="PRINTS" id="PR00299">
    <property type="entry name" value="ACRYSTALLIN"/>
</dbReference>
<feature type="domain" description="SHSP" evidence="7">
    <location>
        <begin position="62"/>
        <end position="171"/>
    </location>
</feature>
<evidence type="ECO:0000313" key="9">
    <source>
        <dbReference type="RefSeq" id="XP_030756504.1"/>
    </source>
</evidence>
<dbReference type="InParanoid" id="A0A6J2Y0P6"/>
<dbReference type="InterPro" id="IPR055269">
    <property type="entry name" value="Alpha-crystallin/HSP_16"/>
</dbReference>
<keyword evidence="3" id="KW-0479">Metal-binding</keyword>
<dbReference type="PANTHER" id="PTHR45640">
    <property type="entry name" value="HEAT SHOCK PROTEIN HSP-12.2-RELATED"/>
    <property type="match status" value="1"/>
</dbReference>
<accession>A0A6J2Y0P6</accession>
<dbReference type="GeneID" id="115882527"/>
<sequence length="183" mass="20954">MSLFLQPFFFNDPVCTVAVRPSRILDQHFGLSLDPEDLLQPLNLNNQQITHTPAGYLRRWRSRDSSKDSGSVVKLEKDQFQANLDVEQFKPEEITVKVTGENVITVEGKHEEKQDNHGYISRHFVRRYVVPKNYDIGRVESRLSSDGVLSITAPVIESKEIEHKEIPVSQTGEPAKQKLEEKK</sequence>
<feature type="binding site" evidence="3">
    <location>
        <position position="112"/>
    </location>
    <ligand>
        <name>Zn(2+)</name>
        <dbReference type="ChEBI" id="CHEBI:29105"/>
        <label>1</label>
    </ligand>
</feature>
<dbReference type="RefSeq" id="XP_030756504.1">
    <property type="nucleotide sequence ID" value="XM_030900644.1"/>
</dbReference>
<dbReference type="CDD" id="cd06526">
    <property type="entry name" value="metazoan_ACD"/>
    <property type="match status" value="1"/>
</dbReference>
<dbReference type="SUPFAM" id="SSF49764">
    <property type="entry name" value="HSP20-like chaperones"/>
    <property type="match status" value="1"/>
</dbReference>
<feature type="region of interest" description="Disordered" evidence="6">
    <location>
        <begin position="163"/>
        <end position="183"/>
    </location>
</feature>
<evidence type="ECO:0000256" key="2">
    <source>
        <dbReference type="PIRNR" id="PIRNR036514"/>
    </source>
</evidence>
<protein>
    <submittedName>
        <fullName evidence="9">Protein lethal(2)essential for life-like</fullName>
    </submittedName>
</protein>
<organism evidence="8 9">
    <name type="scientific">Sitophilus oryzae</name>
    <name type="common">Rice weevil</name>
    <name type="synonym">Curculio oryzae</name>
    <dbReference type="NCBI Taxonomy" id="7048"/>
    <lineage>
        <taxon>Eukaryota</taxon>
        <taxon>Metazoa</taxon>
        <taxon>Ecdysozoa</taxon>
        <taxon>Arthropoda</taxon>
        <taxon>Hexapoda</taxon>
        <taxon>Insecta</taxon>
        <taxon>Pterygota</taxon>
        <taxon>Neoptera</taxon>
        <taxon>Endopterygota</taxon>
        <taxon>Coleoptera</taxon>
        <taxon>Polyphaga</taxon>
        <taxon>Cucujiformia</taxon>
        <taxon>Curculionidae</taxon>
        <taxon>Dryophthorinae</taxon>
        <taxon>Sitophilus</taxon>
    </lineage>
</organism>
<evidence type="ECO:0000313" key="8">
    <source>
        <dbReference type="Proteomes" id="UP000504635"/>
    </source>
</evidence>
<dbReference type="Pfam" id="PF00011">
    <property type="entry name" value="HSP20"/>
    <property type="match status" value="1"/>
</dbReference>
<dbReference type="InterPro" id="IPR002068">
    <property type="entry name" value="A-crystallin/Hsp20_dom"/>
</dbReference>
<name>A0A6J2Y0P6_SITOR</name>
<dbReference type="GO" id="GO:0005634">
    <property type="term" value="C:nucleus"/>
    <property type="evidence" value="ECO:0007669"/>
    <property type="project" value="TreeGrafter"/>
</dbReference>
<evidence type="ECO:0000256" key="5">
    <source>
        <dbReference type="RuleBase" id="RU003616"/>
    </source>
</evidence>
<proteinExistence type="inferred from homology"/>
<evidence type="ECO:0000256" key="4">
    <source>
        <dbReference type="PROSITE-ProRule" id="PRU00285"/>
    </source>
</evidence>
<evidence type="ECO:0000259" key="7">
    <source>
        <dbReference type="PROSITE" id="PS01031"/>
    </source>
</evidence>
<dbReference type="GO" id="GO:0009408">
    <property type="term" value="P:response to heat"/>
    <property type="evidence" value="ECO:0007669"/>
    <property type="project" value="UniProtKB-ARBA"/>
</dbReference>
<keyword evidence="8" id="KW-1185">Reference proteome</keyword>
<dbReference type="GO" id="GO:0005737">
    <property type="term" value="C:cytoplasm"/>
    <property type="evidence" value="ECO:0007669"/>
    <property type="project" value="TreeGrafter"/>
</dbReference>
<dbReference type="PROSITE" id="PS01031">
    <property type="entry name" value="SHSP"/>
    <property type="match status" value="1"/>
</dbReference>
<feature type="binding site" evidence="3">
    <location>
        <position position="110"/>
    </location>
    <ligand>
        <name>Zn(2+)</name>
        <dbReference type="ChEBI" id="CHEBI:29105"/>
        <label>1</label>
    </ligand>
</feature>
<dbReference type="OrthoDB" id="1431247at2759"/>
<dbReference type="GO" id="GO:0046872">
    <property type="term" value="F:metal ion binding"/>
    <property type="evidence" value="ECO:0007669"/>
    <property type="project" value="UniProtKB-KW"/>
</dbReference>